<keyword evidence="2" id="KW-1185">Reference proteome</keyword>
<accession>A0A841PBG7</accession>
<dbReference type="AlphaFoldDB" id="A0A841PBG7"/>
<organism evidence="1 2">
    <name type="scientific">Mesorhizobium sangaii</name>
    <dbReference type="NCBI Taxonomy" id="505389"/>
    <lineage>
        <taxon>Bacteria</taxon>
        <taxon>Pseudomonadati</taxon>
        <taxon>Pseudomonadota</taxon>
        <taxon>Alphaproteobacteria</taxon>
        <taxon>Hyphomicrobiales</taxon>
        <taxon>Phyllobacteriaceae</taxon>
        <taxon>Mesorhizobium</taxon>
    </lineage>
</organism>
<evidence type="ECO:0000313" key="1">
    <source>
        <dbReference type="EMBL" id="MBB6407642.1"/>
    </source>
</evidence>
<gene>
    <name evidence="1" type="ORF">HNQ71_000286</name>
</gene>
<sequence>MSDIDRMLMASLEEIRRKFEANDDDWRYSLLRTVREFLVARQIERRLFDPVQKMVMEEGHRILAARAREEARNNRNKGPRSALWEIAPMAYAAAAVTYLRTTHKLSLADALLKVARASKIKKGEIAKFRDNLSRGGDRVPQTAQLRYDEALKEFLTYSYSQAEALEFVTGLGHYL</sequence>
<dbReference type="EMBL" id="JACHEF010000001">
    <property type="protein sequence ID" value="MBB6407642.1"/>
    <property type="molecule type" value="Genomic_DNA"/>
</dbReference>
<dbReference type="RefSeq" id="WP_184870839.1">
    <property type="nucleotide sequence ID" value="NZ_JACHEF010000001.1"/>
</dbReference>
<protein>
    <submittedName>
        <fullName evidence="1">Uncharacterized protein</fullName>
    </submittedName>
</protein>
<reference evidence="1 2" key="1">
    <citation type="submission" date="2020-08" db="EMBL/GenBank/DDBJ databases">
        <title>Genomic Encyclopedia of Type Strains, Phase IV (KMG-IV): sequencing the most valuable type-strain genomes for metagenomic binning, comparative biology and taxonomic classification.</title>
        <authorList>
            <person name="Goeker M."/>
        </authorList>
    </citation>
    <scope>NUCLEOTIDE SEQUENCE [LARGE SCALE GENOMIC DNA]</scope>
    <source>
        <strain evidence="1 2">DSM 100039</strain>
    </source>
</reference>
<evidence type="ECO:0000313" key="2">
    <source>
        <dbReference type="Proteomes" id="UP000556329"/>
    </source>
</evidence>
<comment type="caution">
    <text evidence="1">The sequence shown here is derived from an EMBL/GenBank/DDBJ whole genome shotgun (WGS) entry which is preliminary data.</text>
</comment>
<proteinExistence type="predicted"/>
<dbReference type="Proteomes" id="UP000556329">
    <property type="component" value="Unassembled WGS sequence"/>
</dbReference>
<name>A0A841PBG7_9HYPH</name>